<evidence type="ECO:0000256" key="3">
    <source>
        <dbReference type="ARBA" id="ARBA00023163"/>
    </source>
</evidence>
<gene>
    <name evidence="5" type="ORF">ACFO5K_18285</name>
</gene>
<keyword evidence="6" id="KW-1185">Reference proteome</keyword>
<protein>
    <submittedName>
        <fullName evidence="5">LuxR C-terminal-related transcriptional regulator</fullName>
    </submittedName>
</protein>
<dbReference type="PANTHER" id="PTHR44688">
    <property type="entry name" value="DNA-BINDING TRANSCRIPTIONAL ACTIVATOR DEVR_DOSR"/>
    <property type="match status" value="1"/>
</dbReference>
<name>A0ABV8VKJ1_9NOCA</name>
<reference evidence="6" key="1">
    <citation type="journal article" date="2019" name="Int. J. Syst. Evol. Microbiol.">
        <title>The Global Catalogue of Microorganisms (GCM) 10K type strain sequencing project: providing services to taxonomists for standard genome sequencing and annotation.</title>
        <authorList>
            <consortium name="The Broad Institute Genomics Platform"/>
            <consortium name="The Broad Institute Genome Sequencing Center for Infectious Disease"/>
            <person name="Wu L."/>
            <person name="Ma J."/>
        </authorList>
    </citation>
    <scope>NUCLEOTIDE SEQUENCE [LARGE SCALE GENOMIC DNA]</scope>
    <source>
        <strain evidence="6">IBRC-M 10490</strain>
    </source>
</reference>
<dbReference type="PROSITE" id="PS50043">
    <property type="entry name" value="HTH_LUXR_2"/>
    <property type="match status" value="1"/>
</dbReference>
<dbReference type="Proteomes" id="UP001595844">
    <property type="component" value="Unassembled WGS sequence"/>
</dbReference>
<sequence>MGAAISWGLCDADPTLVELLQRLSLCESTVDRAAALVLGGMAADATTRALSELVNRSLLNGCFDHQGSVSYEVGATVRAWGRSTLATDPMRANRIRVEHTNRMVQLADAVGSEVRGRGQGQPLPPTAIQHAGDFVAVIGVLMTQGRADRALVMAADLEDVWIQLGYLSEVERILSELLVTGTEDVPNTLRRNQCELLGRWSLRTGRIQRAVELLTEAASCSRRVGDRNAELRVVLPLGEALGRSGRRGDAESLLRLAAEHAAGDPATDSEAIDIALSLLALPFPATGEDTEWEDLQRRIKQLEPGSCGLAARNALAESQLGVATVNRALRLYRDALDSPWARWHPLEAIGAVEGCAAAYLVAGDDYVRVAATVTLAARQLRDRHGVPQRDAAGQDIEWREKLGVEVLGELEQTVSKMDLPEVIDYLSAAPMPQEVADSGLGELTPRQREIAELVATGMTNRMIASHLGLSEWTIVNHLRQVMAKLDCPSRLHVALVVGRGSKTTAAAEDAVAAGSSLRTGDSMVPADR</sequence>
<dbReference type="SUPFAM" id="SSF46894">
    <property type="entry name" value="C-terminal effector domain of the bipartite response regulators"/>
    <property type="match status" value="1"/>
</dbReference>
<dbReference type="Pfam" id="PF25872">
    <property type="entry name" value="HTH_77"/>
    <property type="match status" value="1"/>
</dbReference>
<keyword evidence="3" id="KW-0804">Transcription</keyword>
<dbReference type="InterPro" id="IPR011990">
    <property type="entry name" value="TPR-like_helical_dom_sf"/>
</dbReference>
<proteinExistence type="predicted"/>
<evidence type="ECO:0000313" key="5">
    <source>
        <dbReference type="EMBL" id="MFC4376054.1"/>
    </source>
</evidence>
<dbReference type="Gene3D" id="1.25.40.10">
    <property type="entry name" value="Tetratricopeptide repeat domain"/>
    <property type="match status" value="1"/>
</dbReference>
<dbReference type="InterPro" id="IPR000792">
    <property type="entry name" value="Tscrpt_reg_LuxR_C"/>
</dbReference>
<dbReference type="CDD" id="cd06170">
    <property type="entry name" value="LuxR_C_like"/>
    <property type="match status" value="1"/>
</dbReference>
<keyword evidence="2" id="KW-0238">DNA-binding</keyword>
<dbReference type="PANTHER" id="PTHR44688:SF16">
    <property type="entry name" value="DNA-BINDING TRANSCRIPTIONAL ACTIVATOR DEVR_DOSR"/>
    <property type="match status" value="1"/>
</dbReference>
<accession>A0ABV8VKJ1</accession>
<comment type="caution">
    <text evidence="5">The sequence shown here is derived from an EMBL/GenBank/DDBJ whole genome shotgun (WGS) entry which is preliminary data.</text>
</comment>
<dbReference type="PRINTS" id="PR00038">
    <property type="entry name" value="HTHLUXR"/>
</dbReference>
<dbReference type="InterPro" id="IPR058852">
    <property type="entry name" value="HTH_77"/>
</dbReference>
<evidence type="ECO:0000256" key="2">
    <source>
        <dbReference type="ARBA" id="ARBA00023125"/>
    </source>
</evidence>
<dbReference type="Gene3D" id="1.10.10.10">
    <property type="entry name" value="Winged helix-like DNA-binding domain superfamily/Winged helix DNA-binding domain"/>
    <property type="match status" value="1"/>
</dbReference>
<evidence type="ECO:0000259" key="4">
    <source>
        <dbReference type="PROSITE" id="PS50043"/>
    </source>
</evidence>
<organism evidence="5 6">
    <name type="scientific">Nocardia halotolerans</name>
    <dbReference type="NCBI Taxonomy" id="1755878"/>
    <lineage>
        <taxon>Bacteria</taxon>
        <taxon>Bacillati</taxon>
        <taxon>Actinomycetota</taxon>
        <taxon>Actinomycetes</taxon>
        <taxon>Mycobacteriales</taxon>
        <taxon>Nocardiaceae</taxon>
        <taxon>Nocardia</taxon>
    </lineage>
</organism>
<dbReference type="RefSeq" id="WP_378564089.1">
    <property type="nucleotide sequence ID" value="NZ_JBHSDL010000016.1"/>
</dbReference>
<evidence type="ECO:0000256" key="1">
    <source>
        <dbReference type="ARBA" id="ARBA00023015"/>
    </source>
</evidence>
<evidence type="ECO:0000313" key="6">
    <source>
        <dbReference type="Proteomes" id="UP001595844"/>
    </source>
</evidence>
<dbReference type="InterPro" id="IPR036388">
    <property type="entry name" value="WH-like_DNA-bd_sf"/>
</dbReference>
<dbReference type="SMART" id="SM00421">
    <property type="entry name" value="HTH_LUXR"/>
    <property type="match status" value="1"/>
</dbReference>
<feature type="domain" description="HTH luxR-type" evidence="4">
    <location>
        <begin position="436"/>
        <end position="501"/>
    </location>
</feature>
<dbReference type="InterPro" id="IPR016032">
    <property type="entry name" value="Sig_transdc_resp-reg_C-effctor"/>
</dbReference>
<keyword evidence="1" id="KW-0805">Transcription regulation</keyword>
<dbReference type="EMBL" id="JBHSDL010000016">
    <property type="protein sequence ID" value="MFC4376054.1"/>
    <property type="molecule type" value="Genomic_DNA"/>
</dbReference>
<dbReference type="Pfam" id="PF00196">
    <property type="entry name" value="GerE"/>
    <property type="match status" value="1"/>
</dbReference>